<dbReference type="InterPro" id="IPR018316">
    <property type="entry name" value="Tubulin/FtsZ_2-layer-sand-dom"/>
</dbReference>
<reference evidence="9" key="1">
    <citation type="submission" date="2023-06" db="EMBL/GenBank/DDBJ databases">
        <authorList>
            <person name="Kurt Z."/>
        </authorList>
    </citation>
    <scope>NUCLEOTIDE SEQUENCE</scope>
</reference>
<evidence type="ECO:0000256" key="1">
    <source>
        <dbReference type="ARBA" id="ARBA00009636"/>
    </source>
</evidence>
<proteinExistence type="inferred from homology"/>
<dbReference type="EMBL" id="CAXDID020000547">
    <property type="protein sequence ID" value="CAL6101714.1"/>
    <property type="molecule type" value="Genomic_DNA"/>
</dbReference>
<keyword evidence="5" id="KW-0342">GTP-binding</keyword>
<evidence type="ECO:0000256" key="5">
    <source>
        <dbReference type="ARBA" id="ARBA00023134"/>
    </source>
</evidence>
<feature type="domain" description="Tubulin/FtsZ 2-layer sandwich" evidence="8">
    <location>
        <begin position="1"/>
        <end position="79"/>
    </location>
</feature>
<comment type="catalytic activity">
    <reaction evidence="6">
        <text>GTP + H2O = GDP + phosphate + H(+)</text>
        <dbReference type="Rhea" id="RHEA:19669"/>
        <dbReference type="ChEBI" id="CHEBI:15377"/>
        <dbReference type="ChEBI" id="CHEBI:15378"/>
        <dbReference type="ChEBI" id="CHEBI:37565"/>
        <dbReference type="ChEBI" id="CHEBI:43474"/>
        <dbReference type="ChEBI" id="CHEBI:58189"/>
    </reaction>
    <physiologicalReaction direction="left-to-right" evidence="6">
        <dbReference type="Rhea" id="RHEA:19670"/>
    </physiologicalReaction>
</comment>
<evidence type="ECO:0000313" key="11">
    <source>
        <dbReference type="Proteomes" id="UP001642409"/>
    </source>
</evidence>
<dbReference type="Gene3D" id="1.10.287.600">
    <property type="entry name" value="Helix hairpin bin"/>
    <property type="match status" value="1"/>
</dbReference>
<feature type="coiled-coil region" evidence="7">
    <location>
        <begin position="106"/>
        <end position="133"/>
    </location>
</feature>
<dbReference type="InterPro" id="IPR000217">
    <property type="entry name" value="Tubulin"/>
</dbReference>
<dbReference type="GO" id="GO:0005200">
    <property type="term" value="F:structural constituent of cytoskeleton"/>
    <property type="evidence" value="ECO:0007669"/>
    <property type="project" value="InterPro"/>
</dbReference>
<evidence type="ECO:0000256" key="7">
    <source>
        <dbReference type="SAM" id="Coils"/>
    </source>
</evidence>
<dbReference type="PRINTS" id="PR01162">
    <property type="entry name" value="ALPHATUBULIN"/>
</dbReference>
<keyword evidence="11" id="KW-1185">Reference proteome</keyword>
<dbReference type="InterPro" id="IPR008280">
    <property type="entry name" value="Tub_FtsZ_C"/>
</dbReference>
<dbReference type="InterPro" id="IPR002452">
    <property type="entry name" value="Alpha_tubulin"/>
</dbReference>
<dbReference type="InterPro" id="IPR023123">
    <property type="entry name" value="Tubulin_C"/>
</dbReference>
<comment type="caution">
    <text evidence="9">The sequence shown here is derived from an EMBL/GenBank/DDBJ whole genome shotgun (WGS) entry which is preliminary data.</text>
</comment>
<keyword evidence="3" id="KW-0547">Nucleotide-binding</keyword>
<evidence type="ECO:0000313" key="9">
    <source>
        <dbReference type="EMBL" id="CAI9971602.1"/>
    </source>
</evidence>
<accession>A0AA86R8P8</accession>
<keyword evidence="4" id="KW-0378">Hydrolase</keyword>
<evidence type="ECO:0000256" key="2">
    <source>
        <dbReference type="ARBA" id="ARBA00022701"/>
    </source>
</evidence>
<keyword evidence="2" id="KW-0493">Microtubule</keyword>
<evidence type="ECO:0000313" key="10">
    <source>
        <dbReference type="EMBL" id="CAL6101714.1"/>
    </source>
</evidence>
<comment type="similarity">
    <text evidence="1">Belongs to the tubulin family.</text>
</comment>
<dbReference type="AlphaFoldDB" id="A0AA86R8P8"/>
<dbReference type="GO" id="GO:0016787">
    <property type="term" value="F:hydrolase activity"/>
    <property type="evidence" value="ECO:0007669"/>
    <property type="project" value="UniProtKB-KW"/>
</dbReference>
<name>A0AA86R8P8_9EUKA</name>
<dbReference type="GO" id="GO:0005525">
    <property type="term" value="F:GTP binding"/>
    <property type="evidence" value="ECO:0007669"/>
    <property type="project" value="UniProtKB-KW"/>
</dbReference>
<dbReference type="Gene3D" id="3.30.1330.20">
    <property type="entry name" value="Tubulin/FtsZ, C-terminal domain"/>
    <property type="match status" value="1"/>
</dbReference>
<dbReference type="EMBL" id="CATOUU010001094">
    <property type="protein sequence ID" value="CAI9971602.1"/>
    <property type="molecule type" value="Genomic_DNA"/>
</dbReference>
<dbReference type="InterPro" id="IPR037103">
    <property type="entry name" value="Tubulin/FtsZ-like_C"/>
</dbReference>
<evidence type="ECO:0000259" key="8">
    <source>
        <dbReference type="Pfam" id="PF03953"/>
    </source>
</evidence>
<gene>
    <name evidence="9" type="ORF">HINF_LOCUS59247</name>
    <name evidence="10" type="ORF">HINF_LOCUS71322</name>
</gene>
<dbReference type="PANTHER" id="PTHR11588">
    <property type="entry name" value="TUBULIN"/>
    <property type="match status" value="1"/>
</dbReference>
<evidence type="ECO:0000256" key="4">
    <source>
        <dbReference type="ARBA" id="ARBA00022801"/>
    </source>
</evidence>
<dbReference type="Pfam" id="PF03953">
    <property type="entry name" value="Tubulin_C"/>
    <property type="match status" value="1"/>
</dbReference>
<protein>
    <submittedName>
        <fullName evidence="9">Alpha-tubulin</fullName>
    </submittedName>
</protein>
<keyword evidence="7" id="KW-0175">Coiled coil</keyword>
<dbReference type="GO" id="GO:0007017">
    <property type="term" value="P:microtubule-based process"/>
    <property type="evidence" value="ECO:0007669"/>
    <property type="project" value="InterPro"/>
</dbReference>
<reference evidence="10 11" key="2">
    <citation type="submission" date="2024-07" db="EMBL/GenBank/DDBJ databases">
        <authorList>
            <person name="Akdeniz Z."/>
        </authorList>
    </citation>
    <scope>NUCLEOTIDE SEQUENCE [LARGE SCALE GENOMIC DNA]</scope>
</reference>
<sequence length="134" mass="15306">MALSLLFGGDVVPKDIGAACYHWKTYRTIDFVDWCPTGFKIGVNTQKPKYFPNSDIATVSRTCFMLANNTAMSQVWNRIGTQFDLGFRERAFVHSFVQNGMEEGEFNSAREDLDVLEADYDEMEECYNDGEDNE</sequence>
<evidence type="ECO:0000256" key="3">
    <source>
        <dbReference type="ARBA" id="ARBA00022741"/>
    </source>
</evidence>
<organism evidence="9">
    <name type="scientific">Hexamita inflata</name>
    <dbReference type="NCBI Taxonomy" id="28002"/>
    <lineage>
        <taxon>Eukaryota</taxon>
        <taxon>Metamonada</taxon>
        <taxon>Diplomonadida</taxon>
        <taxon>Hexamitidae</taxon>
        <taxon>Hexamitinae</taxon>
        <taxon>Hexamita</taxon>
    </lineage>
</organism>
<dbReference type="Proteomes" id="UP001642409">
    <property type="component" value="Unassembled WGS sequence"/>
</dbReference>
<dbReference type="SUPFAM" id="SSF55307">
    <property type="entry name" value="Tubulin C-terminal domain-like"/>
    <property type="match status" value="1"/>
</dbReference>
<dbReference type="GO" id="GO:0005874">
    <property type="term" value="C:microtubule"/>
    <property type="evidence" value="ECO:0007669"/>
    <property type="project" value="UniProtKB-KW"/>
</dbReference>
<evidence type="ECO:0000256" key="6">
    <source>
        <dbReference type="ARBA" id="ARBA00049117"/>
    </source>
</evidence>